<comment type="caution">
    <text evidence="10">The sequence shown here is derived from an EMBL/GenBank/DDBJ whole genome shotgun (WGS) entry which is preliminary data.</text>
</comment>
<keyword evidence="6 9" id="KW-0408">Iron</keyword>
<dbReference type="Gene3D" id="3.40.50.11840">
    <property type="entry name" value="Diphthamide synthesis DPH1/DPH2 domain 1"/>
    <property type="match status" value="1"/>
</dbReference>
<comment type="cofactor">
    <cofactor evidence="1">
        <name>[4Fe-4S] cluster</name>
        <dbReference type="ChEBI" id="CHEBI:49883"/>
    </cofactor>
</comment>
<sequence>MFTTQTNEVFQVETEFNSPETEISEDELVKKYQLAECLKWTVDNNYEKTCLQFPEELLNDGTSVALYMQKKLNKTVYILGDTCYGSCCVDEVAAQHVKADSIIHFGHACLSPVEQLPVFYVFLNQKFDVDNLYTKLQCFEKEKQVLIFYDDIFSHLYSELLSAFKNSQNIHVSKLNTRHETFDVGDQFQVLCGRIFPKFSETRNISAVYLGNESITLVNLMLHLPGFEWYHYKSNDDLLTRCQFSTNKFLMKRMALVEKIKEASTIGILIGTLGIRNYLDAIKRIKLLVRNNGKRCYKLAVGKPNVAKLANFPEIDVFVYISCQENSLLKDFKGYYKPIVSLIEVEMALGDRPYSLEYTSDFRELLLGGSLYRELSAASDLTDLSNLSSESKELMERNAGTLVESSGAEFLQRRTWQGLEQRIGETEVSHAVKGRSGIAQSYVNELSTLSEEND</sequence>
<dbReference type="Proteomes" id="UP001372834">
    <property type="component" value="Unassembled WGS sequence"/>
</dbReference>
<comment type="similarity">
    <text evidence="3 9">Belongs to the DPH1/DPH2 family. DPH2 subfamily.</text>
</comment>
<accession>A0AAN8NVB2</accession>
<dbReference type="PANTHER" id="PTHR10762">
    <property type="entry name" value="DIPHTHAMIDE BIOSYNTHESIS PROTEIN"/>
    <property type="match status" value="1"/>
</dbReference>
<evidence type="ECO:0000313" key="10">
    <source>
        <dbReference type="EMBL" id="KAK6629549.1"/>
    </source>
</evidence>
<evidence type="ECO:0000256" key="3">
    <source>
        <dbReference type="ARBA" id="ARBA00006179"/>
    </source>
</evidence>
<dbReference type="InterPro" id="IPR016435">
    <property type="entry name" value="DPH1/DPH2"/>
</dbReference>
<proteinExistence type="inferred from homology"/>
<reference evidence="10 11" key="1">
    <citation type="submission" date="2023-10" db="EMBL/GenBank/DDBJ databases">
        <title>Genomes of two closely related lineages of the louse Polyplax serrata with different host specificities.</title>
        <authorList>
            <person name="Martinu J."/>
            <person name="Tarabai H."/>
            <person name="Stefka J."/>
            <person name="Hypsa V."/>
        </authorList>
    </citation>
    <scope>NUCLEOTIDE SEQUENCE [LARGE SCALE GENOMIC DNA]</scope>
    <source>
        <strain evidence="10">HR10_N</strain>
    </source>
</reference>
<keyword evidence="5 9" id="KW-0479">Metal-binding</keyword>
<gene>
    <name evidence="10" type="ORF">RUM43_003366</name>
</gene>
<evidence type="ECO:0000256" key="7">
    <source>
        <dbReference type="ARBA" id="ARBA00023014"/>
    </source>
</evidence>
<dbReference type="Gene3D" id="3.40.50.11860">
    <property type="entry name" value="Diphthamide synthesis DPH1/DPH2 domain 3"/>
    <property type="match status" value="1"/>
</dbReference>
<dbReference type="InterPro" id="IPR042263">
    <property type="entry name" value="DPH1/DPH2_1"/>
</dbReference>
<organism evidence="10 11">
    <name type="scientific">Polyplax serrata</name>
    <name type="common">Common mouse louse</name>
    <dbReference type="NCBI Taxonomy" id="468196"/>
    <lineage>
        <taxon>Eukaryota</taxon>
        <taxon>Metazoa</taxon>
        <taxon>Ecdysozoa</taxon>
        <taxon>Arthropoda</taxon>
        <taxon>Hexapoda</taxon>
        <taxon>Insecta</taxon>
        <taxon>Pterygota</taxon>
        <taxon>Neoptera</taxon>
        <taxon>Paraneoptera</taxon>
        <taxon>Psocodea</taxon>
        <taxon>Troctomorpha</taxon>
        <taxon>Phthiraptera</taxon>
        <taxon>Anoplura</taxon>
        <taxon>Polyplacidae</taxon>
        <taxon>Polyplax</taxon>
    </lineage>
</organism>
<protein>
    <recommendedName>
        <fullName evidence="4 9">2-(3-amino-3-carboxypropyl)histidine synthase subunit 2</fullName>
    </recommendedName>
</protein>
<comment type="pathway">
    <text evidence="2 9">Protein modification; peptidyl-diphthamide biosynthesis.</text>
</comment>
<dbReference type="InterPro" id="IPR010014">
    <property type="entry name" value="DHP2"/>
</dbReference>
<dbReference type="GO" id="GO:0090560">
    <property type="term" value="F:2-(3-amino-3-carboxypropyl)histidine synthase activity"/>
    <property type="evidence" value="ECO:0007669"/>
    <property type="project" value="InterPro"/>
</dbReference>
<evidence type="ECO:0000256" key="9">
    <source>
        <dbReference type="RuleBase" id="RU364133"/>
    </source>
</evidence>
<comment type="function">
    <text evidence="8 9">Required for the first step of diphthamide biosynthesis, a post-translational modification of histidine which occurs in elongation factor 2. DPH1 and DPH2 transfer a 3-amino-3-carboxypropyl (ACP) group from S-adenosyl-L-methionine (SAM) to a histidine residue, the reaction is assisted by a reduction system comprising DPH3 and a NADH-dependent reductase. Facilitates the reduction of the catalytic iron-sulfur cluster found in the DPH1 subunit.</text>
</comment>
<dbReference type="PANTHER" id="PTHR10762:SF2">
    <property type="entry name" value="2-(3-AMINO-3-CARBOXYPROPYL)HISTIDINE SYNTHASE SUBUNIT 2"/>
    <property type="match status" value="1"/>
</dbReference>
<evidence type="ECO:0000256" key="8">
    <source>
        <dbReference type="ARBA" id="ARBA00045159"/>
    </source>
</evidence>
<evidence type="ECO:0000256" key="2">
    <source>
        <dbReference type="ARBA" id="ARBA00005156"/>
    </source>
</evidence>
<dbReference type="GO" id="GO:0017183">
    <property type="term" value="P:protein histidyl modification to diphthamide"/>
    <property type="evidence" value="ECO:0007669"/>
    <property type="project" value="InterPro"/>
</dbReference>
<dbReference type="NCBIfam" id="TIGR00272">
    <property type="entry name" value="DPH2"/>
    <property type="match status" value="1"/>
</dbReference>
<evidence type="ECO:0000313" key="11">
    <source>
        <dbReference type="Proteomes" id="UP001372834"/>
    </source>
</evidence>
<evidence type="ECO:0000256" key="5">
    <source>
        <dbReference type="ARBA" id="ARBA00022723"/>
    </source>
</evidence>
<keyword evidence="7 9" id="KW-0411">Iron-sulfur</keyword>
<dbReference type="InterPro" id="IPR042265">
    <property type="entry name" value="DPH1/DPH2_3"/>
</dbReference>
<dbReference type="FunFam" id="3.40.50.11860:FF:000001">
    <property type="entry name" value="2-(3-amino-3-carboxypropyl)histidine synthase subunit 2"/>
    <property type="match status" value="1"/>
</dbReference>
<name>A0AAN8NVB2_POLSC</name>
<dbReference type="GO" id="GO:0051536">
    <property type="term" value="F:iron-sulfur cluster binding"/>
    <property type="evidence" value="ECO:0007669"/>
    <property type="project" value="UniProtKB-KW"/>
</dbReference>
<dbReference type="FunFam" id="3.40.50.11840:FF:000002">
    <property type="entry name" value="2-(3-amino-3-carboxypropyl)histidine synthase subunit 2"/>
    <property type="match status" value="1"/>
</dbReference>
<dbReference type="NCBIfam" id="TIGR00322">
    <property type="entry name" value="diphth2_R"/>
    <property type="match status" value="1"/>
</dbReference>
<evidence type="ECO:0000256" key="6">
    <source>
        <dbReference type="ARBA" id="ARBA00023004"/>
    </source>
</evidence>
<dbReference type="AlphaFoldDB" id="A0AAN8NVB2"/>
<evidence type="ECO:0000256" key="1">
    <source>
        <dbReference type="ARBA" id="ARBA00001966"/>
    </source>
</evidence>
<dbReference type="Pfam" id="PF01866">
    <property type="entry name" value="Diphthamide_syn"/>
    <property type="match status" value="1"/>
</dbReference>
<dbReference type="SFLD" id="SFLDS00032">
    <property type="entry name" value="Radical_SAM_3-amino-3-carboxyp"/>
    <property type="match status" value="1"/>
</dbReference>
<dbReference type="GO" id="GO:0046872">
    <property type="term" value="F:metal ion binding"/>
    <property type="evidence" value="ECO:0007669"/>
    <property type="project" value="UniProtKB-KW"/>
</dbReference>
<dbReference type="EMBL" id="JAWJWE010000036">
    <property type="protein sequence ID" value="KAK6629549.1"/>
    <property type="molecule type" value="Genomic_DNA"/>
</dbReference>
<evidence type="ECO:0000256" key="4">
    <source>
        <dbReference type="ARBA" id="ARBA00021914"/>
    </source>
</evidence>
<dbReference type="SFLD" id="SFLDG01121">
    <property type="entry name" value="Diphthamide_biosynthesis"/>
    <property type="match status" value="1"/>
</dbReference>